<dbReference type="PANTHER" id="PTHR23048:SF0">
    <property type="entry name" value="CALMODULIN LIKE 3"/>
    <property type="match status" value="1"/>
</dbReference>
<dbReference type="VEuPathDB" id="TriTrypDB:BSAL_19800"/>
<sequence>MSLEAHLKVFDLHDADYRRVLSKKEVANVLRTCGRLATQKEMDDLLKTYADPMSRTDFAELVKSLKPGPKEGDLLVALQAFDHKELGTLSRVEVSSIFTQMTERVSQQELTAVLEGLAFGTDDRVAITSIVAKLMAPMTSVRVPINDVGTRIQQR</sequence>
<reference evidence="3" key="1">
    <citation type="submission" date="2015-09" db="EMBL/GenBank/DDBJ databases">
        <authorList>
            <consortium name="Pathogen Informatics"/>
        </authorList>
    </citation>
    <scope>NUCLEOTIDE SEQUENCE [LARGE SCALE GENOMIC DNA]</scope>
    <source>
        <strain evidence="3">Lake Konstanz</strain>
    </source>
</reference>
<organism evidence="2 3">
    <name type="scientific">Bodo saltans</name>
    <name type="common">Flagellated protozoan</name>
    <dbReference type="NCBI Taxonomy" id="75058"/>
    <lineage>
        <taxon>Eukaryota</taxon>
        <taxon>Discoba</taxon>
        <taxon>Euglenozoa</taxon>
        <taxon>Kinetoplastea</taxon>
        <taxon>Metakinetoplastina</taxon>
        <taxon>Eubodonida</taxon>
        <taxon>Bodonidae</taxon>
        <taxon>Bodo</taxon>
    </lineage>
</organism>
<protein>
    <recommendedName>
        <fullName evidence="4">Calmodulin</fullName>
    </recommendedName>
</protein>
<name>A0A0S4JGZ3_BODSA</name>
<dbReference type="SUPFAM" id="SSF47473">
    <property type="entry name" value="EF-hand"/>
    <property type="match status" value="1"/>
</dbReference>
<dbReference type="AlphaFoldDB" id="A0A0S4JGZ3"/>
<dbReference type="InterPro" id="IPR011992">
    <property type="entry name" value="EF-hand-dom_pair"/>
</dbReference>
<dbReference type="InterPro" id="IPR050230">
    <property type="entry name" value="CALM/Myosin/TropC-like"/>
</dbReference>
<dbReference type="Gene3D" id="1.10.238.10">
    <property type="entry name" value="EF-hand"/>
    <property type="match status" value="1"/>
</dbReference>
<proteinExistence type="predicted"/>
<accession>A0A0S4JGZ3</accession>
<evidence type="ECO:0000313" key="2">
    <source>
        <dbReference type="EMBL" id="CUG89194.1"/>
    </source>
</evidence>
<evidence type="ECO:0008006" key="4">
    <source>
        <dbReference type="Google" id="ProtNLM"/>
    </source>
</evidence>
<keyword evidence="3" id="KW-1185">Reference proteome</keyword>
<dbReference type="OMA" id="FTQMTER"/>
<dbReference type="Proteomes" id="UP000051952">
    <property type="component" value="Unassembled WGS sequence"/>
</dbReference>
<keyword evidence="1" id="KW-0677">Repeat</keyword>
<dbReference type="GO" id="GO:0016460">
    <property type="term" value="C:myosin II complex"/>
    <property type="evidence" value="ECO:0007669"/>
    <property type="project" value="TreeGrafter"/>
</dbReference>
<dbReference type="OrthoDB" id="26525at2759"/>
<dbReference type="PANTHER" id="PTHR23048">
    <property type="entry name" value="MYOSIN LIGHT CHAIN 1, 3"/>
    <property type="match status" value="1"/>
</dbReference>
<evidence type="ECO:0000256" key="1">
    <source>
        <dbReference type="ARBA" id="ARBA00022737"/>
    </source>
</evidence>
<evidence type="ECO:0000313" key="3">
    <source>
        <dbReference type="Proteomes" id="UP000051952"/>
    </source>
</evidence>
<dbReference type="EMBL" id="CYKH01001711">
    <property type="protein sequence ID" value="CUG89194.1"/>
    <property type="molecule type" value="Genomic_DNA"/>
</dbReference>
<gene>
    <name evidence="2" type="ORF">BSAL_19800</name>
</gene>